<reference evidence="3" key="1">
    <citation type="submission" date="2016-04" db="EMBL/GenBank/DDBJ databases">
        <title>Comparative genomics of biotechnologically important yeasts.</title>
        <authorList>
            <consortium name="DOE Joint Genome Institute"/>
            <person name="Riley R."/>
            <person name="Haridas S."/>
            <person name="Wolfe K.H."/>
            <person name="Lopes M.R."/>
            <person name="Hittinger C.T."/>
            <person name="Goker M."/>
            <person name="Salamov A."/>
            <person name="Wisecaver J."/>
            <person name="Long T.M."/>
            <person name="Aerts A.L."/>
            <person name="Barry K."/>
            <person name="Choi C."/>
            <person name="Clum A."/>
            <person name="Coughlan A.Y."/>
            <person name="Deshpande S."/>
            <person name="Douglass A.P."/>
            <person name="Hanson S.J."/>
            <person name="Klenk H.-P."/>
            <person name="Labutti K."/>
            <person name="Lapidus A."/>
            <person name="Lindquist E."/>
            <person name="Lipzen A."/>
            <person name="Meier-Kolthoff J.P."/>
            <person name="Ohm R.A."/>
            <person name="Otillar R.P."/>
            <person name="Pangilinan J."/>
            <person name="Peng Y."/>
            <person name="Rokas A."/>
            <person name="Rosa C.A."/>
            <person name="Scheuner C."/>
            <person name="Sibirny A.A."/>
            <person name="Slot J.C."/>
            <person name="Stielow J.B."/>
            <person name="Sun H."/>
            <person name="Kurtzman C.P."/>
            <person name="Blackwell M."/>
            <person name="Grigoriev I.V."/>
            <person name="Jeffries T.W."/>
        </authorList>
    </citation>
    <scope>NUCLEOTIDE SEQUENCE [LARGE SCALE GENOMIC DNA]</scope>
    <source>
        <strain evidence="3">NRRL YB-2248</strain>
    </source>
</reference>
<gene>
    <name evidence="2" type="ORF">CANARDRAFT_189816</name>
</gene>
<keyword evidence="1" id="KW-1133">Transmembrane helix</keyword>
<feature type="non-terminal residue" evidence="2">
    <location>
        <position position="329"/>
    </location>
</feature>
<dbReference type="EMBL" id="KV453865">
    <property type="protein sequence ID" value="ODV83323.1"/>
    <property type="molecule type" value="Genomic_DNA"/>
</dbReference>
<dbReference type="Pfam" id="PF06687">
    <property type="entry name" value="SUR7"/>
    <property type="match status" value="1"/>
</dbReference>
<dbReference type="GO" id="GO:0031505">
    <property type="term" value="P:fungal-type cell wall organization"/>
    <property type="evidence" value="ECO:0007669"/>
    <property type="project" value="TreeGrafter"/>
</dbReference>
<feature type="transmembrane region" description="Helical" evidence="1">
    <location>
        <begin position="215"/>
        <end position="237"/>
    </location>
</feature>
<keyword evidence="3" id="KW-1185">Reference proteome</keyword>
<evidence type="ECO:0000313" key="3">
    <source>
        <dbReference type="Proteomes" id="UP000094801"/>
    </source>
</evidence>
<proteinExistence type="predicted"/>
<protein>
    <submittedName>
        <fullName evidence="2">Uncharacterized protein</fullName>
    </submittedName>
</protein>
<dbReference type="InterPro" id="IPR009571">
    <property type="entry name" value="SUR7/Rim9-like_fungi"/>
</dbReference>
<dbReference type="PANTHER" id="PTHR28019">
    <property type="entry name" value="CELL MEMBRANE PROTEIN YLR413W-RELATED"/>
    <property type="match status" value="1"/>
</dbReference>
<keyword evidence="1" id="KW-0472">Membrane</keyword>
<dbReference type="GO" id="GO:0005886">
    <property type="term" value="C:plasma membrane"/>
    <property type="evidence" value="ECO:0007669"/>
    <property type="project" value="InterPro"/>
</dbReference>
<dbReference type="OrthoDB" id="4062523at2759"/>
<feature type="transmembrane region" description="Helical" evidence="1">
    <location>
        <begin position="29"/>
        <end position="48"/>
    </location>
</feature>
<dbReference type="GO" id="GO:0051285">
    <property type="term" value="C:cell cortex of cell tip"/>
    <property type="evidence" value="ECO:0007669"/>
    <property type="project" value="TreeGrafter"/>
</dbReference>
<keyword evidence="1" id="KW-0812">Transmembrane</keyword>
<feature type="transmembrane region" description="Helical" evidence="1">
    <location>
        <begin position="257"/>
        <end position="280"/>
    </location>
</feature>
<feature type="transmembrane region" description="Helical" evidence="1">
    <location>
        <begin position="301"/>
        <end position="323"/>
    </location>
</feature>
<accession>A0A1E4SUZ5</accession>
<dbReference type="Proteomes" id="UP000094801">
    <property type="component" value="Unassembled WGS sequence"/>
</dbReference>
<dbReference type="PANTHER" id="PTHR28019:SF6">
    <property type="entry name" value="PROTEIN ECM7"/>
    <property type="match status" value="1"/>
</dbReference>
<name>A0A1E4SUZ5_9ASCO</name>
<sequence length="329" mass="36768">MTFEDLAFTLKKPFLNLNRRARTLQNARLGSGLIVLICLTLMICLPYMTRRVYVAILDCAHVDVANGLFTALKTSVNENEYTSGSNFLTTSEIEILAEYTAEQVRSAPQFITSNLMNWCFGSYNSTEGYNDENGKFLQSGVRNVFVQCTKTDFHYVFDYRGELYTIGLNIILSYAYGDGDGSSTDSQTITSTANYVPDAAYMAELKRRRHTTKTITVLIFFSLALNLGTFIMSLLYYGNRGLKKDDHSMPMFTRQLLGILALISFITVTASVTLQTVLITTIRSKVESELGTFGLSLHLGAAWFSLAWIALFMSFVCLCSWGGPIWCGD</sequence>
<evidence type="ECO:0000256" key="1">
    <source>
        <dbReference type="SAM" id="Phobius"/>
    </source>
</evidence>
<dbReference type="AlphaFoldDB" id="A0A1E4SUZ5"/>
<organism evidence="2 3">
    <name type="scientific">[Candida] arabinofermentans NRRL YB-2248</name>
    <dbReference type="NCBI Taxonomy" id="983967"/>
    <lineage>
        <taxon>Eukaryota</taxon>
        <taxon>Fungi</taxon>
        <taxon>Dikarya</taxon>
        <taxon>Ascomycota</taxon>
        <taxon>Saccharomycotina</taxon>
        <taxon>Pichiomycetes</taxon>
        <taxon>Pichiales</taxon>
        <taxon>Pichiaceae</taxon>
        <taxon>Ogataea</taxon>
        <taxon>Ogataea/Candida clade</taxon>
    </lineage>
</organism>
<dbReference type="InterPro" id="IPR052413">
    <property type="entry name" value="SUR7_domain"/>
</dbReference>
<evidence type="ECO:0000313" key="2">
    <source>
        <dbReference type="EMBL" id="ODV83323.1"/>
    </source>
</evidence>